<dbReference type="EMBL" id="NMUH01002124">
    <property type="protein sequence ID" value="MQL97987.1"/>
    <property type="molecule type" value="Genomic_DNA"/>
</dbReference>
<evidence type="ECO:0000313" key="3">
    <source>
        <dbReference type="Proteomes" id="UP000652761"/>
    </source>
</evidence>
<accession>A0A843VUP7</accession>
<dbReference type="OrthoDB" id="1294469at2759"/>
<dbReference type="Proteomes" id="UP000652761">
    <property type="component" value="Unassembled WGS sequence"/>
</dbReference>
<proteinExistence type="predicted"/>
<evidence type="ECO:0000256" key="1">
    <source>
        <dbReference type="SAM" id="MobiDB-lite"/>
    </source>
</evidence>
<dbReference type="AlphaFoldDB" id="A0A843VUP7"/>
<feature type="region of interest" description="Disordered" evidence="1">
    <location>
        <begin position="1"/>
        <end position="23"/>
    </location>
</feature>
<feature type="region of interest" description="Disordered" evidence="1">
    <location>
        <begin position="144"/>
        <end position="231"/>
    </location>
</feature>
<reference evidence="2" key="1">
    <citation type="submission" date="2017-07" db="EMBL/GenBank/DDBJ databases">
        <title>Taro Niue Genome Assembly and Annotation.</title>
        <authorList>
            <person name="Atibalentja N."/>
            <person name="Keating K."/>
            <person name="Fields C.J."/>
        </authorList>
    </citation>
    <scope>NUCLEOTIDE SEQUENCE</scope>
    <source>
        <strain evidence="2">Niue_2</strain>
        <tissue evidence="2">Leaf</tissue>
    </source>
</reference>
<feature type="compositionally biased region" description="Pro residues" evidence="1">
    <location>
        <begin position="161"/>
        <end position="172"/>
    </location>
</feature>
<protein>
    <submittedName>
        <fullName evidence="2">Uncharacterized protein</fullName>
    </submittedName>
</protein>
<comment type="caution">
    <text evidence="2">The sequence shown here is derived from an EMBL/GenBank/DDBJ whole genome shotgun (WGS) entry which is preliminary data.</text>
</comment>
<sequence length="278" mass="30488">MPSTTAGHARRGRKDPHPPCNLPTRSKRYIQELKAANDPHCTDDIEVLSQTPSRLAYSHSGYIEMMIQLLTPSLGSNSGSTPISTEKAFVSVMGKDRFDRVHCEESRETLYTWYVTGEGSSSFTYQQQISNMQDVLRTTHPAAREQPAPLPVQFPRRRVPSQPPSRGPPAPGRPSLSVAPRPGLNRGPLPPAPGRLPAHHPHSCRVSHISAQRTQTHRGAQQAAPAFRRASGPSRTLLLATIRTALAFHFLPCLRVTAPLQSHFPLCAAHHPAICDPS</sequence>
<gene>
    <name evidence="2" type="ORF">Taro_030686</name>
</gene>
<evidence type="ECO:0000313" key="2">
    <source>
        <dbReference type="EMBL" id="MQL97987.1"/>
    </source>
</evidence>
<feature type="compositionally biased region" description="Polar residues" evidence="1">
    <location>
        <begin position="209"/>
        <end position="219"/>
    </location>
</feature>
<name>A0A843VUP7_COLES</name>
<keyword evidence="3" id="KW-1185">Reference proteome</keyword>
<organism evidence="2 3">
    <name type="scientific">Colocasia esculenta</name>
    <name type="common">Wild taro</name>
    <name type="synonym">Arum esculentum</name>
    <dbReference type="NCBI Taxonomy" id="4460"/>
    <lineage>
        <taxon>Eukaryota</taxon>
        <taxon>Viridiplantae</taxon>
        <taxon>Streptophyta</taxon>
        <taxon>Embryophyta</taxon>
        <taxon>Tracheophyta</taxon>
        <taxon>Spermatophyta</taxon>
        <taxon>Magnoliopsida</taxon>
        <taxon>Liliopsida</taxon>
        <taxon>Araceae</taxon>
        <taxon>Aroideae</taxon>
        <taxon>Colocasieae</taxon>
        <taxon>Colocasia</taxon>
    </lineage>
</organism>